<dbReference type="InterPro" id="IPR002156">
    <property type="entry name" value="RNaseH_domain"/>
</dbReference>
<dbReference type="Gene3D" id="3.30.420.10">
    <property type="entry name" value="Ribonuclease H-like superfamily/Ribonuclease H"/>
    <property type="match status" value="1"/>
</dbReference>
<dbReference type="EMBL" id="BGPR01222081">
    <property type="protein sequence ID" value="GBN64664.1"/>
    <property type="molecule type" value="Genomic_DNA"/>
</dbReference>
<evidence type="ECO:0000313" key="3">
    <source>
        <dbReference type="Proteomes" id="UP000499080"/>
    </source>
</evidence>
<evidence type="ECO:0000259" key="1">
    <source>
        <dbReference type="PROSITE" id="PS50879"/>
    </source>
</evidence>
<gene>
    <name evidence="2" type="ORF">AVEN_78003_1</name>
</gene>
<dbReference type="OrthoDB" id="6437659at2759"/>
<dbReference type="GO" id="GO:0004523">
    <property type="term" value="F:RNA-DNA hybrid ribonuclease activity"/>
    <property type="evidence" value="ECO:0007669"/>
    <property type="project" value="InterPro"/>
</dbReference>
<dbReference type="GO" id="GO:0003676">
    <property type="term" value="F:nucleic acid binding"/>
    <property type="evidence" value="ECO:0007669"/>
    <property type="project" value="InterPro"/>
</dbReference>
<name>A0A4Y2QMT6_ARAVE</name>
<protein>
    <recommendedName>
        <fullName evidence="1">RNase H type-1 domain-containing protein</fullName>
    </recommendedName>
</protein>
<evidence type="ECO:0000313" key="2">
    <source>
        <dbReference type="EMBL" id="GBN64664.1"/>
    </source>
</evidence>
<keyword evidence="3" id="KW-1185">Reference proteome</keyword>
<dbReference type="InterPro" id="IPR036397">
    <property type="entry name" value="RNaseH_sf"/>
</dbReference>
<feature type="domain" description="RNase H type-1" evidence="1">
    <location>
        <begin position="1"/>
        <end position="34"/>
    </location>
</feature>
<dbReference type="AlphaFoldDB" id="A0A4Y2QMT6"/>
<comment type="caution">
    <text evidence="2">The sequence shown here is derived from an EMBL/GenBank/DDBJ whole genome shotgun (WGS) entry which is preliminary data.</text>
</comment>
<dbReference type="Proteomes" id="UP000499080">
    <property type="component" value="Unassembled WGS sequence"/>
</dbReference>
<organism evidence="2 3">
    <name type="scientific">Araneus ventricosus</name>
    <name type="common">Orbweaver spider</name>
    <name type="synonym">Epeira ventricosa</name>
    <dbReference type="NCBI Taxonomy" id="182803"/>
    <lineage>
        <taxon>Eukaryota</taxon>
        <taxon>Metazoa</taxon>
        <taxon>Ecdysozoa</taxon>
        <taxon>Arthropoda</taxon>
        <taxon>Chelicerata</taxon>
        <taxon>Arachnida</taxon>
        <taxon>Araneae</taxon>
        <taxon>Araneomorphae</taxon>
        <taxon>Entelegynae</taxon>
        <taxon>Araneoidea</taxon>
        <taxon>Araneidae</taxon>
        <taxon>Araneus</taxon>
    </lineage>
</organism>
<dbReference type="PROSITE" id="PS50879">
    <property type="entry name" value="RNASE_H_1"/>
    <property type="match status" value="1"/>
</dbReference>
<sequence>MFKAIGSVGLSWVKDHACIPCNELADQLAKAATIDGDPSFSAAPYNYLKKFIKTYTLENWQRHWEESKSGIRVKEFVPFVNFTLLTHN</sequence>
<accession>A0A4Y2QMT6</accession>
<proteinExistence type="predicted"/>
<reference evidence="2 3" key="1">
    <citation type="journal article" date="2019" name="Sci. Rep.">
        <title>Orb-weaving spider Araneus ventricosus genome elucidates the spidroin gene catalogue.</title>
        <authorList>
            <person name="Kono N."/>
            <person name="Nakamura H."/>
            <person name="Ohtoshi R."/>
            <person name="Moran D.A.P."/>
            <person name="Shinohara A."/>
            <person name="Yoshida Y."/>
            <person name="Fujiwara M."/>
            <person name="Mori M."/>
            <person name="Tomita M."/>
            <person name="Arakawa K."/>
        </authorList>
    </citation>
    <scope>NUCLEOTIDE SEQUENCE [LARGE SCALE GENOMIC DNA]</scope>
</reference>